<comment type="caution">
    <text evidence="2">The sequence shown here is derived from an EMBL/GenBank/DDBJ whole genome shotgun (WGS) entry which is preliminary data.</text>
</comment>
<dbReference type="EMBL" id="JAAMPC010000011">
    <property type="protein sequence ID" value="KAG2279884.1"/>
    <property type="molecule type" value="Genomic_DNA"/>
</dbReference>
<proteinExistence type="predicted"/>
<evidence type="ECO:0000313" key="2">
    <source>
        <dbReference type="EMBL" id="KAG2279884.1"/>
    </source>
</evidence>
<dbReference type="Proteomes" id="UP000886595">
    <property type="component" value="Unassembled WGS sequence"/>
</dbReference>
<evidence type="ECO:0000256" key="1">
    <source>
        <dbReference type="SAM" id="MobiDB-lite"/>
    </source>
</evidence>
<protein>
    <submittedName>
        <fullName evidence="2">Uncharacterized protein</fullName>
    </submittedName>
</protein>
<sequence length="59" mass="6687">MQIYLISLFSLPRYVMKHRYIGYSGSSFIITIRSPSRSSKDSRSGTSFSGAALVHRESR</sequence>
<keyword evidence="3" id="KW-1185">Reference proteome</keyword>
<feature type="region of interest" description="Disordered" evidence="1">
    <location>
        <begin position="34"/>
        <end position="59"/>
    </location>
</feature>
<accession>A0A8X7UIL6</accession>
<name>A0A8X7UIL6_BRACI</name>
<dbReference type="AlphaFoldDB" id="A0A8X7UIL6"/>
<evidence type="ECO:0000313" key="3">
    <source>
        <dbReference type="Proteomes" id="UP000886595"/>
    </source>
</evidence>
<gene>
    <name evidence="2" type="ORF">Bca52824_051104</name>
</gene>
<organism evidence="2 3">
    <name type="scientific">Brassica carinata</name>
    <name type="common">Ethiopian mustard</name>
    <name type="synonym">Abyssinian cabbage</name>
    <dbReference type="NCBI Taxonomy" id="52824"/>
    <lineage>
        <taxon>Eukaryota</taxon>
        <taxon>Viridiplantae</taxon>
        <taxon>Streptophyta</taxon>
        <taxon>Embryophyta</taxon>
        <taxon>Tracheophyta</taxon>
        <taxon>Spermatophyta</taxon>
        <taxon>Magnoliopsida</taxon>
        <taxon>eudicotyledons</taxon>
        <taxon>Gunneridae</taxon>
        <taxon>Pentapetalae</taxon>
        <taxon>rosids</taxon>
        <taxon>malvids</taxon>
        <taxon>Brassicales</taxon>
        <taxon>Brassicaceae</taxon>
        <taxon>Brassiceae</taxon>
        <taxon>Brassica</taxon>
    </lineage>
</organism>
<reference evidence="2 3" key="1">
    <citation type="submission" date="2020-02" db="EMBL/GenBank/DDBJ databases">
        <authorList>
            <person name="Ma Q."/>
            <person name="Huang Y."/>
            <person name="Song X."/>
            <person name="Pei D."/>
        </authorList>
    </citation>
    <scope>NUCLEOTIDE SEQUENCE [LARGE SCALE GENOMIC DNA]</scope>
    <source>
        <strain evidence="2">Sxm20200214</strain>
        <tissue evidence="2">Leaf</tissue>
    </source>
</reference>